<evidence type="ECO:0000313" key="2">
    <source>
        <dbReference type="Proteomes" id="UP001602245"/>
    </source>
</evidence>
<comment type="caution">
    <text evidence="1">The sequence shown here is derived from an EMBL/GenBank/DDBJ whole genome shotgun (WGS) entry which is preliminary data.</text>
</comment>
<reference evidence="1 2" key="1">
    <citation type="submission" date="2024-10" db="EMBL/GenBank/DDBJ databases">
        <title>The Natural Products Discovery Center: Release of the First 8490 Sequenced Strains for Exploring Actinobacteria Biosynthetic Diversity.</title>
        <authorList>
            <person name="Kalkreuter E."/>
            <person name="Kautsar S.A."/>
            <person name="Yang D."/>
            <person name="Bader C.D."/>
            <person name="Teijaro C.N."/>
            <person name="Fluegel L."/>
            <person name="Davis C.M."/>
            <person name="Simpson J.R."/>
            <person name="Lauterbach L."/>
            <person name="Steele A.D."/>
            <person name="Gui C."/>
            <person name="Meng S."/>
            <person name="Li G."/>
            <person name="Viehrig K."/>
            <person name="Ye F."/>
            <person name="Su P."/>
            <person name="Kiefer A.F."/>
            <person name="Nichols A."/>
            <person name="Cepeda A.J."/>
            <person name="Yan W."/>
            <person name="Fan B."/>
            <person name="Jiang Y."/>
            <person name="Adhikari A."/>
            <person name="Zheng C.-J."/>
            <person name="Schuster L."/>
            <person name="Cowan T.M."/>
            <person name="Smanski M.J."/>
            <person name="Chevrette M.G."/>
            <person name="De Carvalho L.P.S."/>
            <person name="Shen B."/>
        </authorList>
    </citation>
    <scope>NUCLEOTIDE SEQUENCE [LARGE SCALE GENOMIC DNA]</scope>
    <source>
        <strain evidence="1 2">NPDC000087</strain>
    </source>
</reference>
<organism evidence="1 2">
    <name type="scientific">Paractinoplanes globisporus</name>
    <dbReference type="NCBI Taxonomy" id="113565"/>
    <lineage>
        <taxon>Bacteria</taxon>
        <taxon>Bacillati</taxon>
        <taxon>Actinomycetota</taxon>
        <taxon>Actinomycetes</taxon>
        <taxon>Micromonosporales</taxon>
        <taxon>Micromonosporaceae</taxon>
        <taxon>Paractinoplanes</taxon>
    </lineage>
</organism>
<accession>A0ABW6WWG9</accession>
<dbReference type="EMBL" id="JBIAZU010000012">
    <property type="protein sequence ID" value="MFF5297626.1"/>
    <property type="molecule type" value="Genomic_DNA"/>
</dbReference>
<dbReference type="RefSeq" id="WP_020513880.1">
    <property type="nucleotide sequence ID" value="NZ_JBIAZU010000012.1"/>
</dbReference>
<sequence>MTIEAEPVAEADLSAFVLNLLDDHLAAMRDIRERLRPGGTITPGGRRIIALDSITIAQRYADRMTRALSEPELTLRHPYAEIDPPRL</sequence>
<gene>
    <name evidence="1" type="ORF">ACFY35_50040</name>
</gene>
<dbReference type="Proteomes" id="UP001602245">
    <property type="component" value="Unassembled WGS sequence"/>
</dbReference>
<proteinExistence type="predicted"/>
<evidence type="ECO:0000313" key="1">
    <source>
        <dbReference type="EMBL" id="MFF5297626.1"/>
    </source>
</evidence>
<protein>
    <submittedName>
        <fullName evidence="1">Uncharacterized protein</fullName>
    </submittedName>
</protein>
<keyword evidence="2" id="KW-1185">Reference proteome</keyword>
<name>A0ABW6WWG9_9ACTN</name>